<comment type="caution">
    <text evidence="1">The sequence shown here is derived from an EMBL/GenBank/DDBJ whole genome shotgun (WGS) entry which is preliminary data.</text>
</comment>
<sequence>MKTNIRNFQKYGLLLMACALLTGCVRNELPEKRSTSKTKIDHLMIKEVFYAGHYWVRDVHKWGLQNLYQMYNDDQYIIIYNPTSEVKYLDGLALCTNAIDPTNSIQFAPKDDFVGRYYGAAAVSYFPGKGTEHPVRPGQEIVVAKYAIDHKAKFIDDLVASAKEYGEEIDLSMYKGLDAFLDLSKADFEWTQQEFTWGGKNNPNVPDMQPILIVTDKKGKKGPEHQIADITEHNGIALIRLPWTPEDFKANYLDTKDRKGYLHYITVTSSAFADFYAIEIPFANVIDCITVCPRSRFQMRPSKLDKGYNAVTDVDFSSIKQSDLPTYSGLALTRKWDGRKFVDDDNTKTDFETKVASLSRKDKKGNPIK</sequence>
<accession>H1HJN2</accession>
<gene>
    <name evidence="1" type="ORF">HMPREF9944_00376</name>
</gene>
<dbReference type="EMBL" id="AGEK01000014">
    <property type="protein sequence ID" value="EHO73802.1"/>
    <property type="molecule type" value="Genomic_DNA"/>
</dbReference>
<dbReference type="Pfam" id="PF16215">
    <property type="entry name" value="DUF4876"/>
    <property type="match status" value="1"/>
</dbReference>
<dbReference type="PATRIC" id="fig|999422.3.peg.373"/>
<evidence type="ECO:0008006" key="3">
    <source>
        <dbReference type="Google" id="ProtNLM"/>
    </source>
</evidence>
<organism evidence="1 2">
    <name type="scientific">Segatella maculosa OT 289</name>
    <dbReference type="NCBI Taxonomy" id="999422"/>
    <lineage>
        <taxon>Bacteria</taxon>
        <taxon>Pseudomonadati</taxon>
        <taxon>Bacteroidota</taxon>
        <taxon>Bacteroidia</taxon>
        <taxon>Bacteroidales</taxon>
        <taxon>Prevotellaceae</taxon>
        <taxon>Segatella</taxon>
    </lineage>
</organism>
<dbReference type="AlphaFoldDB" id="H1HJN2"/>
<keyword evidence="2" id="KW-1185">Reference proteome</keyword>
<proteinExistence type="predicted"/>
<reference evidence="1 2" key="1">
    <citation type="submission" date="2011-12" db="EMBL/GenBank/DDBJ databases">
        <title>The Genome Sequence of Prevotella maculosa OT 289.</title>
        <authorList>
            <consortium name="The Broad Institute Genome Sequencing Platform"/>
            <person name="Earl A."/>
            <person name="Ward D."/>
            <person name="Feldgarden M."/>
            <person name="Gevers D."/>
            <person name="Izard J."/>
            <person name="Blanton J.M."/>
            <person name="Mathney J."/>
            <person name="Tanner A.C."/>
            <person name="Dewhirst F.E."/>
            <person name="Young S.K."/>
            <person name="Zeng Q."/>
            <person name="Gargeya S."/>
            <person name="Fitzgerald M."/>
            <person name="Haas B."/>
            <person name="Abouelleil A."/>
            <person name="Alvarado L."/>
            <person name="Arachchi H.M."/>
            <person name="Berlin A."/>
            <person name="Chapman S.B."/>
            <person name="Gearin G."/>
            <person name="Goldberg J."/>
            <person name="Griggs A."/>
            <person name="Gujja S."/>
            <person name="Hansen M."/>
            <person name="Heiman D."/>
            <person name="Howarth C."/>
            <person name="Larimer J."/>
            <person name="Lui A."/>
            <person name="MacDonald P.J.P."/>
            <person name="McCowen C."/>
            <person name="Montmayeur A."/>
            <person name="Murphy C."/>
            <person name="Neiman D."/>
            <person name="Pearson M."/>
            <person name="Priest M."/>
            <person name="Roberts A."/>
            <person name="Saif S."/>
            <person name="Shea T."/>
            <person name="Sisk P."/>
            <person name="Stolte C."/>
            <person name="Sykes S."/>
            <person name="Wortman J."/>
            <person name="Nusbaum C."/>
            <person name="Birren B."/>
        </authorList>
    </citation>
    <scope>NUCLEOTIDE SEQUENCE [LARGE SCALE GENOMIC DNA]</scope>
    <source>
        <strain evidence="1 2">OT 289</strain>
    </source>
</reference>
<protein>
    <recommendedName>
        <fullName evidence="3">DUF4876 domain-containing protein</fullName>
    </recommendedName>
</protein>
<dbReference type="OrthoDB" id="1409865at2"/>
<dbReference type="PROSITE" id="PS51257">
    <property type="entry name" value="PROKAR_LIPOPROTEIN"/>
    <property type="match status" value="1"/>
</dbReference>
<dbReference type="HOGENOM" id="CLU_696102_0_0_10"/>
<dbReference type="RefSeq" id="WP_008564037.1">
    <property type="nucleotide sequence ID" value="NZ_JH594500.1"/>
</dbReference>
<evidence type="ECO:0000313" key="1">
    <source>
        <dbReference type="EMBL" id="EHO73802.1"/>
    </source>
</evidence>
<name>H1HJN2_9BACT</name>
<evidence type="ECO:0000313" key="2">
    <source>
        <dbReference type="Proteomes" id="UP000003167"/>
    </source>
</evidence>
<dbReference type="Proteomes" id="UP000003167">
    <property type="component" value="Unassembled WGS sequence"/>
</dbReference>
<dbReference type="STRING" id="999422.HMPREF9944_00376"/>
<dbReference type="InterPro" id="IPR032627">
    <property type="entry name" value="DUF4876"/>
</dbReference>